<dbReference type="SUPFAM" id="SSF55729">
    <property type="entry name" value="Acyl-CoA N-acyltransferases (Nat)"/>
    <property type="match status" value="1"/>
</dbReference>
<dbReference type="GO" id="GO:0016747">
    <property type="term" value="F:acyltransferase activity, transferring groups other than amino-acyl groups"/>
    <property type="evidence" value="ECO:0007669"/>
    <property type="project" value="InterPro"/>
</dbReference>
<organism evidence="2 3">
    <name type="scientific">Terrisporobacter hibernicus</name>
    <dbReference type="NCBI Taxonomy" id="2813371"/>
    <lineage>
        <taxon>Bacteria</taxon>
        <taxon>Bacillati</taxon>
        <taxon>Bacillota</taxon>
        <taxon>Clostridia</taxon>
        <taxon>Peptostreptococcales</taxon>
        <taxon>Peptostreptococcaceae</taxon>
        <taxon>Terrisporobacter</taxon>
    </lineage>
</organism>
<reference evidence="2 3" key="1">
    <citation type="journal article" date="2023" name="Int. J. Syst. Evol. Microbiol.">
        <title>Terrisporobacter hibernicus sp. nov., isolated from bovine faeces in Northern Ireland.</title>
        <authorList>
            <person name="Mitchell M."/>
            <person name="Nguyen S.V."/>
            <person name="Connor M."/>
            <person name="Fairley D.J."/>
            <person name="Donoghue O."/>
            <person name="Marshall H."/>
            <person name="Koolman L."/>
            <person name="McMullan G."/>
            <person name="Schaffer K.E."/>
            <person name="McGrath J.W."/>
            <person name="Fanning S."/>
        </authorList>
    </citation>
    <scope>NUCLEOTIDE SEQUENCE [LARGE SCALE GENOMIC DNA]</scope>
    <source>
        <strain evidence="2 3">MCA3</strain>
    </source>
</reference>
<dbReference type="InterPro" id="IPR016181">
    <property type="entry name" value="Acyl_CoA_acyltransferase"/>
</dbReference>
<dbReference type="RefSeq" id="WP_228415336.1">
    <property type="nucleotide sequence ID" value="NZ_CP081135.1"/>
</dbReference>
<dbReference type="KEGG" id="tem:JW646_12385"/>
<dbReference type="PROSITE" id="PS51186">
    <property type="entry name" value="GNAT"/>
    <property type="match status" value="1"/>
</dbReference>
<dbReference type="InterPro" id="IPR000182">
    <property type="entry name" value="GNAT_dom"/>
</dbReference>
<name>A0AAX2ZBU3_9FIRM</name>
<accession>A0AAX2ZBU3</accession>
<evidence type="ECO:0000259" key="1">
    <source>
        <dbReference type="PROSITE" id="PS51186"/>
    </source>
</evidence>
<dbReference type="PANTHER" id="PTHR42791:SF1">
    <property type="entry name" value="N-ACETYLTRANSFERASE DOMAIN-CONTAINING PROTEIN"/>
    <property type="match status" value="1"/>
</dbReference>
<dbReference type="Gene3D" id="3.40.630.30">
    <property type="match status" value="1"/>
</dbReference>
<sequence>MSISKRDISKILAKEFYDDTLYTYILPNDKTRLKALEEFFYCYTNMYPTGTIVSPSKDAQAIGYIFYNKHNIKKSTQLYNLIKYSTKLISMTKHISMKEFIRFGKAIYNNSSAWIDEFVKGEFIHIDLIVVDEKHRNKGLAKKIIKSVFEEADKENIVVTLETQNPQNVHIYKHFGFEVVKKQQYEKLTQYCMIRKPNDKE</sequence>
<feature type="domain" description="N-acetyltransferase" evidence="1">
    <location>
        <begin position="121"/>
        <end position="198"/>
    </location>
</feature>
<dbReference type="AlphaFoldDB" id="A0AAX2ZBU3"/>
<evidence type="ECO:0000313" key="2">
    <source>
        <dbReference type="EMBL" id="UEL46441.1"/>
    </source>
</evidence>
<dbReference type="InterPro" id="IPR052523">
    <property type="entry name" value="Trichothecene_AcTrans"/>
</dbReference>
<proteinExistence type="predicted"/>
<dbReference type="Pfam" id="PF13673">
    <property type="entry name" value="Acetyltransf_10"/>
    <property type="match status" value="1"/>
</dbReference>
<evidence type="ECO:0000313" key="3">
    <source>
        <dbReference type="Proteomes" id="UP001198983"/>
    </source>
</evidence>
<dbReference type="CDD" id="cd04301">
    <property type="entry name" value="NAT_SF"/>
    <property type="match status" value="1"/>
</dbReference>
<dbReference type="Proteomes" id="UP001198983">
    <property type="component" value="Chromosome"/>
</dbReference>
<keyword evidence="3" id="KW-1185">Reference proteome</keyword>
<dbReference type="EMBL" id="CP081135">
    <property type="protein sequence ID" value="UEL46441.1"/>
    <property type="molecule type" value="Genomic_DNA"/>
</dbReference>
<dbReference type="PANTHER" id="PTHR42791">
    <property type="entry name" value="GNAT FAMILY ACETYLTRANSFERASE"/>
    <property type="match status" value="1"/>
</dbReference>
<protein>
    <submittedName>
        <fullName evidence="2">GNAT family N-acetyltransferase</fullName>
    </submittedName>
</protein>
<gene>
    <name evidence="2" type="ORF">JW646_12385</name>
</gene>